<proteinExistence type="predicted"/>
<protein>
    <recommendedName>
        <fullName evidence="3">Extracellular solute-binding protein</fullName>
    </recommendedName>
</protein>
<evidence type="ECO:0008006" key="3">
    <source>
        <dbReference type="Google" id="ProtNLM"/>
    </source>
</evidence>
<evidence type="ECO:0000313" key="1">
    <source>
        <dbReference type="EMBL" id="ODR52667.1"/>
    </source>
</evidence>
<sequence length="556" mass="63126">MLIRLFFYTMIVRKMKFESGACNMGRKQKRIKVCSILMALCLAGMTAACGLAGGGEPEGEKETDKGQEEAVIHVLVTTHAWTKDIEDIPSFQELSEKTGVKVVWEQVRSGWEEKKNAILSSGDVPDVFLGGAITDADISAYPELFLPLNDYVEEQAPNVMRMFEEKPDTRMLAVFTDGNIYGLPSVKFHRPDSTSMMMINQDWLDALGLETPRTLEEFRDVLRAFRDGDPNGNGKADEIPFDFSNNRGLFTAMNLIGAYGRCAEDFSGEWFGMAQGEILFLPVTEEYYQLTGYLHSLFEEGLINPEVFSQDYSQFQQKSKNPAAMTVGATLGWSIEDRVGPDYADSYQVLLPLRASEETEPFWPSHPARCKYETNRVVVTANNPYPEETMRWINEMYGEEFSVQAIYGSFGIGVEKTEDGYEVLPAPGGKTADEWKWINSLGGNAVCFASDELDSRLKPPASIALSLEQYRQYEPYFQPEEDILPRLKFTKEEADRLAIIKTGILKLVDEKWVKWIAYGGIEEEWEEYLQEIRSLGLEEMMEIYQNELERYRQEGA</sequence>
<dbReference type="SUPFAM" id="SSF53850">
    <property type="entry name" value="Periplasmic binding protein-like II"/>
    <property type="match status" value="1"/>
</dbReference>
<dbReference type="Pfam" id="PF01547">
    <property type="entry name" value="SBP_bac_1"/>
    <property type="match status" value="1"/>
</dbReference>
<dbReference type="EMBL" id="MEHD01000029">
    <property type="protein sequence ID" value="ODR52667.1"/>
    <property type="molecule type" value="Genomic_DNA"/>
</dbReference>
<dbReference type="Gene3D" id="3.40.190.10">
    <property type="entry name" value="Periplasmic binding protein-like II"/>
    <property type="match status" value="2"/>
</dbReference>
<comment type="caution">
    <text evidence="1">The sequence shown here is derived from an EMBL/GenBank/DDBJ whole genome shotgun (WGS) entry which is preliminary data.</text>
</comment>
<dbReference type="InterPro" id="IPR050490">
    <property type="entry name" value="Bact_solute-bd_prot1"/>
</dbReference>
<accession>A0ABX3ACW1</accession>
<evidence type="ECO:0000313" key="2">
    <source>
        <dbReference type="Proteomes" id="UP000094869"/>
    </source>
</evidence>
<dbReference type="PANTHER" id="PTHR43649:SF17">
    <property type="entry name" value="ABC TRANSPORTER SOLUTE BINDING PROTEIN-SUGAR TRANSPORT"/>
    <property type="match status" value="1"/>
</dbReference>
<name>A0ABX3ACW1_9FIRM</name>
<organism evidence="1 2">
    <name type="scientific">Eisenbergiella tayi</name>
    <dbReference type="NCBI Taxonomy" id="1432052"/>
    <lineage>
        <taxon>Bacteria</taxon>
        <taxon>Bacillati</taxon>
        <taxon>Bacillota</taxon>
        <taxon>Clostridia</taxon>
        <taxon>Lachnospirales</taxon>
        <taxon>Lachnospiraceae</taxon>
        <taxon>Eisenbergiella</taxon>
    </lineage>
</organism>
<dbReference type="Proteomes" id="UP000094869">
    <property type="component" value="Unassembled WGS sequence"/>
</dbReference>
<dbReference type="PANTHER" id="PTHR43649">
    <property type="entry name" value="ARABINOSE-BINDING PROTEIN-RELATED"/>
    <property type="match status" value="1"/>
</dbReference>
<keyword evidence="2" id="KW-1185">Reference proteome</keyword>
<reference evidence="1 2" key="1">
    <citation type="submission" date="2016-08" db="EMBL/GenBank/DDBJ databases">
        <title>Characterization of Isolates of Eisenbergiella tayi Derived from Blood Cultures, Using Whole Genome Sequencing.</title>
        <authorList>
            <person name="Bernier A.-M."/>
            <person name="Burdz T."/>
            <person name="Wiebe D."/>
            <person name="Bernard K."/>
        </authorList>
    </citation>
    <scope>NUCLEOTIDE SEQUENCE [LARGE SCALE GENOMIC DNA]</scope>
    <source>
        <strain evidence="1 2">NML120146</strain>
    </source>
</reference>
<gene>
    <name evidence="1" type="ORF">BEI63_19805</name>
</gene>
<dbReference type="InterPro" id="IPR006059">
    <property type="entry name" value="SBP"/>
</dbReference>